<dbReference type="OMA" id="ETANHIV"/>
<accession>A0A0N4YFX6</accession>
<proteinExistence type="predicted"/>
<dbReference type="AlphaFoldDB" id="A0A0N4YFX6"/>
<evidence type="ECO:0000313" key="2">
    <source>
        <dbReference type="Proteomes" id="UP000271162"/>
    </source>
</evidence>
<dbReference type="Proteomes" id="UP000271162">
    <property type="component" value="Unassembled WGS sequence"/>
</dbReference>
<evidence type="ECO:0000313" key="3">
    <source>
        <dbReference type="WBParaSite" id="NBR_0001568101-mRNA-1"/>
    </source>
</evidence>
<reference evidence="3" key="1">
    <citation type="submission" date="2017-02" db="UniProtKB">
        <authorList>
            <consortium name="WormBaseParasite"/>
        </authorList>
    </citation>
    <scope>IDENTIFICATION</scope>
</reference>
<organism evidence="3">
    <name type="scientific">Nippostrongylus brasiliensis</name>
    <name type="common">Rat hookworm</name>
    <dbReference type="NCBI Taxonomy" id="27835"/>
    <lineage>
        <taxon>Eukaryota</taxon>
        <taxon>Metazoa</taxon>
        <taxon>Ecdysozoa</taxon>
        <taxon>Nematoda</taxon>
        <taxon>Chromadorea</taxon>
        <taxon>Rhabditida</taxon>
        <taxon>Rhabditina</taxon>
        <taxon>Rhabditomorpha</taxon>
        <taxon>Strongyloidea</taxon>
        <taxon>Heligmosomidae</taxon>
        <taxon>Nippostrongylus</taxon>
    </lineage>
</organism>
<dbReference type="PANTHER" id="PTHR46880:SF5">
    <property type="entry name" value="DUF4371 DOMAIN-CONTAINING PROTEIN"/>
    <property type="match status" value="1"/>
</dbReference>
<dbReference type="PANTHER" id="PTHR46880">
    <property type="entry name" value="RAS-ASSOCIATING DOMAIN-CONTAINING PROTEIN"/>
    <property type="match status" value="1"/>
</dbReference>
<keyword evidence="2" id="KW-1185">Reference proteome</keyword>
<protein>
    <submittedName>
        <fullName evidence="3">Dimer_Tnp_hAT domain-containing protein</fullName>
    </submittedName>
</protein>
<evidence type="ECO:0000313" key="1">
    <source>
        <dbReference type="EMBL" id="VDL79276.1"/>
    </source>
</evidence>
<reference evidence="1 2" key="2">
    <citation type="submission" date="2018-11" db="EMBL/GenBank/DDBJ databases">
        <authorList>
            <consortium name="Pathogen Informatics"/>
        </authorList>
    </citation>
    <scope>NUCLEOTIDE SEQUENCE [LARGE SCALE GENOMIC DNA]</scope>
</reference>
<dbReference type="InterPro" id="IPR012337">
    <property type="entry name" value="RNaseH-like_sf"/>
</dbReference>
<sequence>MVKQFALHMKFDILDYIIRNDLPFSLLADGTSNEGVKWIVFLLRTVSTTNRPITFHFSLVEVESESAEDIVNSLVELLQRYNLWAGPSGLWTQPYEYSMRKLVALSSDGASVMTGSLNGVHAQLKRLLSTSEDNTRKDLLLSICSAHKLNLAVSALSSYAIKLTQAIIMEMHHLFGSNLRTKGRLLYSKASEDMGFSNLHMDKLHKVRWSASLQLSLPKILRMYPVLIESLYRLKSDNSVAQNMRKRAEIALWALRDGRTFIILQHVNAVLRHLTSMSKALQKEESLVVDHYMQWRKLHDLLETRSIEHDVYRTIQEQEILGIPDQSGGKLLKCDSSCLKAFTSYVPGSREHDDTMPALHLAYDPKKFDDYNKFGQISKMDPEVRRATEGTRQINFFRDIDAIRSEPDIVDEDLPYHTDDAPDLDSRQLATLTLGKVYTNGMKYQSADAHIDEFYDQVKTNLRFYMTPGKRESEPSPDFSYALDRHIILDIIECGGDFNKFTFCTLEDVTQESRGYPPYINKDNVVDVSIRKEMIQKSIESLGKYCNIQSPEEDFMNFYDNIAYNVNQMPDWPENFREDDNSLRLYQTLLNNVERLMLPDAVVEAIKCILVIPASNADPERSFSTANRLSRGERSKLATKNLDYLMT</sequence>
<gene>
    <name evidence="1" type="ORF">NBR_LOCUS15682</name>
</gene>
<dbReference type="EMBL" id="UYSL01021842">
    <property type="protein sequence ID" value="VDL79276.1"/>
    <property type="molecule type" value="Genomic_DNA"/>
</dbReference>
<dbReference type="SUPFAM" id="SSF53098">
    <property type="entry name" value="Ribonuclease H-like"/>
    <property type="match status" value="1"/>
</dbReference>
<dbReference type="WBParaSite" id="NBR_0001568101-mRNA-1">
    <property type="protein sequence ID" value="NBR_0001568101-mRNA-1"/>
    <property type="gene ID" value="NBR_0001568101"/>
</dbReference>
<name>A0A0N4YFX6_NIPBR</name>